<evidence type="ECO:0000313" key="3">
    <source>
        <dbReference type="Proteomes" id="UP001551189"/>
    </source>
</evidence>
<sequence>MAVGPLHCLVRLPGQHTLFHHPSYEGRQSRHERGVDRIEPAVGPSGPAVRAVDLHDSDAVGGQEPGEFGWSWTSPLCGPVRSASLCGAEVIKVESVHRLDGARRGPAAFYDLLHAGHRPVTVDFDSPADMDGLRRLVHRADLVLEASRARALRRRGFVAAEVVAAGVSWLSVTGYGRNHDLIGFGDDVAAGAGLRTADLFPCGDALADPLTGVVAATYAVEALAVPQAALIDVSMHAVAAHAAVGRIAPHEPSQAPARIAPCVRKANSNPMFPTPTMTGSDRAASITSSS</sequence>
<dbReference type="EMBL" id="JBEYXT010000211">
    <property type="protein sequence ID" value="MEU6805514.1"/>
    <property type="molecule type" value="Genomic_DNA"/>
</dbReference>
<keyword evidence="3" id="KW-1185">Reference proteome</keyword>
<evidence type="ECO:0000313" key="2">
    <source>
        <dbReference type="EMBL" id="MEU6805514.1"/>
    </source>
</evidence>
<gene>
    <name evidence="2" type="ORF">ABZ931_31600</name>
</gene>
<proteinExistence type="predicted"/>
<name>A0ABV3B7T9_9ACTN</name>
<dbReference type="RefSeq" id="WP_359700277.1">
    <property type="nucleotide sequence ID" value="NZ_JBEYXT010000211.1"/>
</dbReference>
<dbReference type="Gene3D" id="3.40.50.10540">
    <property type="entry name" value="Crotonobetainyl-coa:carnitine coa-transferase, domain 1"/>
    <property type="match status" value="1"/>
</dbReference>
<dbReference type="GO" id="GO:0016740">
    <property type="term" value="F:transferase activity"/>
    <property type="evidence" value="ECO:0007669"/>
    <property type="project" value="UniProtKB-KW"/>
</dbReference>
<organism evidence="2 3">
    <name type="scientific">Streptomyces neyagawaensis</name>
    <dbReference type="NCBI Taxonomy" id="42238"/>
    <lineage>
        <taxon>Bacteria</taxon>
        <taxon>Bacillati</taxon>
        <taxon>Actinomycetota</taxon>
        <taxon>Actinomycetes</taxon>
        <taxon>Kitasatosporales</taxon>
        <taxon>Streptomycetaceae</taxon>
        <taxon>Streptomyces</taxon>
    </lineage>
</organism>
<dbReference type="InterPro" id="IPR023606">
    <property type="entry name" value="CoA-Trfase_III_dom_1_sf"/>
</dbReference>
<dbReference type="Proteomes" id="UP001551189">
    <property type="component" value="Unassembled WGS sequence"/>
</dbReference>
<dbReference type="InterPro" id="IPR003673">
    <property type="entry name" value="CoA-Trfase_fam_III"/>
</dbReference>
<reference evidence="2 3" key="1">
    <citation type="submission" date="2024-06" db="EMBL/GenBank/DDBJ databases">
        <title>The Natural Products Discovery Center: Release of the First 8490 Sequenced Strains for Exploring Actinobacteria Biosynthetic Diversity.</title>
        <authorList>
            <person name="Kalkreuter E."/>
            <person name="Kautsar S.A."/>
            <person name="Yang D."/>
            <person name="Bader C.D."/>
            <person name="Teijaro C.N."/>
            <person name="Fluegel L."/>
            <person name="Davis C.M."/>
            <person name="Simpson J.R."/>
            <person name="Lauterbach L."/>
            <person name="Steele A.D."/>
            <person name="Gui C."/>
            <person name="Meng S."/>
            <person name="Li G."/>
            <person name="Viehrig K."/>
            <person name="Ye F."/>
            <person name="Su P."/>
            <person name="Kiefer A.F."/>
            <person name="Nichols A."/>
            <person name="Cepeda A.J."/>
            <person name="Yan W."/>
            <person name="Fan B."/>
            <person name="Jiang Y."/>
            <person name="Adhikari A."/>
            <person name="Zheng C.-J."/>
            <person name="Schuster L."/>
            <person name="Cowan T.M."/>
            <person name="Smanski M.J."/>
            <person name="Chevrette M.G."/>
            <person name="De Carvalho L.P.S."/>
            <person name="Shen B."/>
        </authorList>
    </citation>
    <scope>NUCLEOTIDE SEQUENCE [LARGE SCALE GENOMIC DNA]</scope>
    <source>
        <strain evidence="2 3">NPDC046851</strain>
    </source>
</reference>
<evidence type="ECO:0000256" key="1">
    <source>
        <dbReference type="SAM" id="MobiDB-lite"/>
    </source>
</evidence>
<keyword evidence="2" id="KW-0808">Transferase</keyword>
<dbReference type="Pfam" id="PF02515">
    <property type="entry name" value="CoA_transf_3"/>
    <property type="match status" value="1"/>
</dbReference>
<protein>
    <submittedName>
        <fullName evidence="2">CoA transferase</fullName>
    </submittedName>
</protein>
<accession>A0ABV3B7T9</accession>
<dbReference type="SUPFAM" id="SSF89796">
    <property type="entry name" value="CoA-transferase family III (CaiB/BaiF)"/>
    <property type="match status" value="1"/>
</dbReference>
<comment type="caution">
    <text evidence="2">The sequence shown here is derived from an EMBL/GenBank/DDBJ whole genome shotgun (WGS) entry which is preliminary data.</text>
</comment>
<feature type="region of interest" description="Disordered" evidence="1">
    <location>
        <begin position="270"/>
        <end position="290"/>
    </location>
</feature>